<dbReference type="AlphaFoldDB" id="A0A839VDL1"/>
<dbReference type="RefSeq" id="WP_183327310.1">
    <property type="nucleotide sequence ID" value="NZ_JACHXP010000021.1"/>
</dbReference>
<dbReference type="EMBL" id="JACHXP010000021">
    <property type="protein sequence ID" value="MBB3192050.1"/>
    <property type="molecule type" value="Genomic_DNA"/>
</dbReference>
<comment type="caution">
    <text evidence="1">The sequence shown here is derived from an EMBL/GenBank/DDBJ whole genome shotgun (WGS) entry which is preliminary data.</text>
</comment>
<sequence length="105" mass="11496">MSAFDDEVRQGTREIYQEAGTLASVTPVAKPTINDVQVILDRSANVTDDYGIVLEARCEVGLLMEDVGDVGRGTLVDTGQPNDRWQLLEPIGNDGFETRWTAGRV</sequence>
<protein>
    <submittedName>
        <fullName evidence="1">Uncharacterized protein</fullName>
    </submittedName>
</protein>
<gene>
    <name evidence="1" type="ORF">FHR94_003326</name>
</gene>
<keyword evidence="2" id="KW-1185">Reference proteome</keyword>
<proteinExistence type="predicted"/>
<reference evidence="1 2" key="1">
    <citation type="submission" date="2020-08" db="EMBL/GenBank/DDBJ databases">
        <title>Genomic Encyclopedia of Type Strains, Phase III (KMG-III): the genomes of soil and plant-associated and newly described type strains.</title>
        <authorList>
            <person name="Whitman W."/>
        </authorList>
    </citation>
    <scope>NUCLEOTIDE SEQUENCE [LARGE SCALE GENOMIC DNA]</scope>
    <source>
        <strain evidence="1 2">CECT 7282</strain>
    </source>
</reference>
<evidence type="ECO:0000313" key="1">
    <source>
        <dbReference type="EMBL" id="MBB3192050.1"/>
    </source>
</evidence>
<organism evidence="1 2">
    <name type="scientific">Halomonas cerina</name>
    <dbReference type="NCBI Taxonomy" id="447424"/>
    <lineage>
        <taxon>Bacteria</taxon>
        <taxon>Pseudomonadati</taxon>
        <taxon>Pseudomonadota</taxon>
        <taxon>Gammaproteobacteria</taxon>
        <taxon>Oceanospirillales</taxon>
        <taxon>Halomonadaceae</taxon>
        <taxon>Halomonas</taxon>
    </lineage>
</organism>
<accession>A0A839VDL1</accession>
<dbReference type="Proteomes" id="UP000547614">
    <property type="component" value="Unassembled WGS sequence"/>
</dbReference>
<name>A0A839VDL1_9GAMM</name>
<evidence type="ECO:0000313" key="2">
    <source>
        <dbReference type="Proteomes" id="UP000547614"/>
    </source>
</evidence>